<dbReference type="Proteomes" id="UP000475214">
    <property type="component" value="Unassembled WGS sequence"/>
</dbReference>
<evidence type="ECO:0000256" key="1">
    <source>
        <dbReference type="ARBA" id="ARBA00004196"/>
    </source>
</evidence>
<keyword evidence="4 6" id="KW-0732">Signal</keyword>
<feature type="domain" description="Fe/B12 periplasmic-binding" evidence="7">
    <location>
        <begin position="68"/>
        <end position="326"/>
    </location>
</feature>
<dbReference type="PROSITE" id="PS51257">
    <property type="entry name" value="PROKAR_LIPOPROTEIN"/>
    <property type="match status" value="1"/>
</dbReference>
<sequence length="336" mass="35496">MPGRSRTAIPVAAATVFTLALAACGQDADNEAEVAGSDAPDASDGGTGAVEAEDWTGKTVTLEQPAERVVCLDGTCIDALAELGVEPVASLQIDQVQHPYFFGPDAATQALDGTFFEPSIEGIVAAEPDLVVGSAAVHGELQDALGDIPFFGVELSDDGDAEDNLQRLAVLTDRQDEAETAVERYRSTLADYQPGARATSVLSMYGGATNDIGIDALDSGIGRLLARYTDYPWPAAQEGESGFLEIGLEDIVAVDPEHIFVLDFAFDPDAPALVEQLEDEPIWGTLQAVRNGTVHVVDNAWWGTTSGTRGEQLYLDVVMPTVYPDEFPEPLGIAAP</sequence>
<comment type="subcellular location">
    <subcellularLocation>
        <location evidence="1">Cell envelope</location>
    </subcellularLocation>
</comment>
<name>A0A6L9S944_9ACTN</name>
<feature type="chain" id="PRO_5039056353" evidence="6">
    <location>
        <begin position="23"/>
        <end position="336"/>
    </location>
</feature>
<dbReference type="EMBL" id="JAAGOA010000012">
    <property type="protein sequence ID" value="NEE01935.1"/>
    <property type="molecule type" value="Genomic_DNA"/>
</dbReference>
<evidence type="ECO:0000313" key="8">
    <source>
        <dbReference type="EMBL" id="NEE01935.1"/>
    </source>
</evidence>
<gene>
    <name evidence="8" type="ORF">G1H10_17310</name>
</gene>
<proteinExistence type="inferred from homology"/>
<evidence type="ECO:0000256" key="3">
    <source>
        <dbReference type="ARBA" id="ARBA00022448"/>
    </source>
</evidence>
<feature type="signal peptide" evidence="6">
    <location>
        <begin position="1"/>
        <end position="22"/>
    </location>
</feature>
<dbReference type="SUPFAM" id="SSF53807">
    <property type="entry name" value="Helical backbone' metal receptor"/>
    <property type="match status" value="1"/>
</dbReference>
<dbReference type="Pfam" id="PF01497">
    <property type="entry name" value="Peripla_BP_2"/>
    <property type="match status" value="1"/>
</dbReference>
<evidence type="ECO:0000313" key="9">
    <source>
        <dbReference type="Proteomes" id="UP000475214"/>
    </source>
</evidence>
<evidence type="ECO:0000256" key="2">
    <source>
        <dbReference type="ARBA" id="ARBA00008814"/>
    </source>
</evidence>
<organism evidence="8 9">
    <name type="scientific">Phytoactinopolyspora halotolerans</name>
    <dbReference type="NCBI Taxonomy" id="1981512"/>
    <lineage>
        <taxon>Bacteria</taxon>
        <taxon>Bacillati</taxon>
        <taxon>Actinomycetota</taxon>
        <taxon>Actinomycetes</taxon>
        <taxon>Jiangellales</taxon>
        <taxon>Jiangellaceae</taxon>
        <taxon>Phytoactinopolyspora</taxon>
    </lineage>
</organism>
<dbReference type="GO" id="GO:0030288">
    <property type="term" value="C:outer membrane-bounded periplasmic space"/>
    <property type="evidence" value="ECO:0007669"/>
    <property type="project" value="TreeGrafter"/>
</dbReference>
<evidence type="ECO:0000256" key="5">
    <source>
        <dbReference type="SAM" id="MobiDB-lite"/>
    </source>
</evidence>
<evidence type="ECO:0000256" key="4">
    <source>
        <dbReference type="ARBA" id="ARBA00022729"/>
    </source>
</evidence>
<comment type="caution">
    <text evidence="8">The sequence shown here is derived from an EMBL/GenBank/DDBJ whole genome shotgun (WGS) entry which is preliminary data.</text>
</comment>
<dbReference type="AlphaFoldDB" id="A0A6L9S944"/>
<dbReference type="GO" id="GO:1901678">
    <property type="term" value="P:iron coordination entity transport"/>
    <property type="evidence" value="ECO:0007669"/>
    <property type="project" value="UniProtKB-ARBA"/>
</dbReference>
<keyword evidence="9" id="KW-1185">Reference proteome</keyword>
<reference evidence="8 9" key="1">
    <citation type="submission" date="2020-02" db="EMBL/GenBank/DDBJ databases">
        <authorList>
            <person name="Li X.-J."/>
            <person name="Han X.-M."/>
        </authorList>
    </citation>
    <scope>NUCLEOTIDE SEQUENCE [LARGE SCALE GENOMIC DNA]</scope>
    <source>
        <strain evidence="8 9">CCTCC AB 2017055</strain>
    </source>
</reference>
<dbReference type="RefSeq" id="WP_163740058.1">
    <property type="nucleotide sequence ID" value="NZ_JAAGOA010000012.1"/>
</dbReference>
<dbReference type="PANTHER" id="PTHR30532:SF1">
    <property type="entry name" value="IRON(3+)-HYDROXAMATE-BINDING PROTEIN FHUD"/>
    <property type="match status" value="1"/>
</dbReference>
<accession>A0A6L9S944</accession>
<feature type="region of interest" description="Disordered" evidence="5">
    <location>
        <begin position="31"/>
        <end position="56"/>
    </location>
</feature>
<dbReference type="PROSITE" id="PS50983">
    <property type="entry name" value="FE_B12_PBP"/>
    <property type="match status" value="1"/>
</dbReference>
<comment type="similarity">
    <text evidence="2">Belongs to the bacterial solute-binding protein 8 family.</text>
</comment>
<dbReference type="InterPro" id="IPR002491">
    <property type="entry name" value="ABC_transptr_periplasmic_BD"/>
</dbReference>
<evidence type="ECO:0000256" key="6">
    <source>
        <dbReference type="SAM" id="SignalP"/>
    </source>
</evidence>
<evidence type="ECO:0000259" key="7">
    <source>
        <dbReference type="PROSITE" id="PS50983"/>
    </source>
</evidence>
<dbReference type="Gene3D" id="3.40.50.1980">
    <property type="entry name" value="Nitrogenase molybdenum iron protein domain"/>
    <property type="match status" value="2"/>
</dbReference>
<dbReference type="PANTHER" id="PTHR30532">
    <property type="entry name" value="IRON III DICITRATE-BINDING PERIPLASMIC PROTEIN"/>
    <property type="match status" value="1"/>
</dbReference>
<keyword evidence="3" id="KW-0813">Transport</keyword>
<dbReference type="InterPro" id="IPR051313">
    <property type="entry name" value="Bact_iron-sidero_bind"/>
</dbReference>
<protein>
    <submittedName>
        <fullName evidence="8">ABC transporter substrate-binding protein</fullName>
    </submittedName>
</protein>